<evidence type="ECO:0000256" key="2">
    <source>
        <dbReference type="ARBA" id="ARBA00022603"/>
    </source>
</evidence>
<dbReference type="InterPro" id="IPR029063">
    <property type="entry name" value="SAM-dependent_MTases_sf"/>
</dbReference>
<dbReference type="HAMAP" id="MF_01007">
    <property type="entry name" value="16SrRNA_methyltr_H"/>
    <property type="match status" value="1"/>
</dbReference>
<dbReference type="VEuPathDB" id="VectorBase:CSON004485"/>
<dbReference type="PANTHER" id="PTHR11265">
    <property type="entry name" value="S-ADENOSYL-METHYLTRANSFERASE MRAW"/>
    <property type="match status" value="1"/>
</dbReference>
<dbReference type="Gene3D" id="1.10.150.170">
    <property type="entry name" value="Putative methyltransferase TM0872, insert domain"/>
    <property type="match status" value="1"/>
</dbReference>
<name>A0A336KBB5_CULSO</name>
<dbReference type="NCBIfam" id="TIGR00006">
    <property type="entry name" value="16S rRNA (cytosine(1402)-N(4))-methyltransferase RsmH"/>
    <property type="match status" value="1"/>
</dbReference>
<dbReference type="InterPro" id="IPR023397">
    <property type="entry name" value="SAM-dep_MeTrfase_MraW_recog"/>
</dbReference>
<evidence type="ECO:0000256" key="1">
    <source>
        <dbReference type="ARBA" id="ARBA00010396"/>
    </source>
</evidence>
<evidence type="ECO:0000313" key="5">
    <source>
        <dbReference type="EMBL" id="SSX00988.1"/>
    </source>
</evidence>
<dbReference type="SUPFAM" id="SSF53335">
    <property type="entry name" value="S-adenosyl-L-methionine-dependent methyltransferases"/>
    <property type="match status" value="1"/>
</dbReference>
<dbReference type="PANTHER" id="PTHR11265:SF0">
    <property type="entry name" value="12S RRNA N4-METHYLCYTIDINE METHYLTRANSFERASE"/>
    <property type="match status" value="1"/>
</dbReference>
<dbReference type="EMBL" id="UFQT01000188">
    <property type="protein sequence ID" value="SSX21368.1"/>
    <property type="molecule type" value="Genomic_DNA"/>
</dbReference>
<dbReference type="GO" id="GO:0071424">
    <property type="term" value="F:rRNA (cytosine-N4-)-methyltransferase activity"/>
    <property type="evidence" value="ECO:0007669"/>
    <property type="project" value="TreeGrafter"/>
</dbReference>
<evidence type="ECO:0000256" key="4">
    <source>
        <dbReference type="ARBA" id="ARBA00022691"/>
    </source>
</evidence>
<accession>A0A336KBB5</accession>
<keyword evidence="4" id="KW-0949">S-adenosyl-L-methionine</keyword>
<organism evidence="5">
    <name type="scientific">Culicoides sonorensis</name>
    <name type="common">Biting midge</name>
    <dbReference type="NCBI Taxonomy" id="179676"/>
    <lineage>
        <taxon>Eukaryota</taxon>
        <taxon>Metazoa</taxon>
        <taxon>Ecdysozoa</taxon>
        <taxon>Arthropoda</taxon>
        <taxon>Hexapoda</taxon>
        <taxon>Insecta</taxon>
        <taxon>Pterygota</taxon>
        <taxon>Neoptera</taxon>
        <taxon>Endopterygota</taxon>
        <taxon>Diptera</taxon>
        <taxon>Nematocera</taxon>
        <taxon>Chironomoidea</taxon>
        <taxon>Ceratopogonidae</taxon>
        <taxon>Ceratopogoninae</taxon>
        <taxon>Culicoides</taxon>
        <taxon>Monoculicoides</taxon>
    </lineage>
</organism>
<sequence length="397" mass="45275">MNLNGLSSKIIRRFLYNAVPVKKNPAYKNAPHVPVMSREVLEYLKPEDSQTIIDMTFGAGGHSKLILQNAPNIKLITLDRDPLAYEYAQDLQKQYPDNVVPLLGRFSELPSLLKENHIKQNSVDGILFDFGCSSMQFDIADRGFALSKDGPLDMRMDQNRYKNQVTAADVLAKASEHELYRIFKVYGEEKQARKIARAIVETRYAFKRLETTKELADLVFACFDNEYKLDKIQRQSHPATKIFQALRIFVNDELNEINYGMIVAQKYLKIGGRMITLTFHSLEDTIVKRHIAGNIVNDVANTLPLKYCSYQITHDRAVLDPLMQSKWEQLNKHVIVPKFEEIEDNPRCRSAKLRAASAPVQMLRIHGRVGNPGILEISPTIGTIKPAPKNKFTFLIK</sequence>
<dbReference type="InterPro" id="IPR002903">
    <property type="entry name" value="RsmH"/>
</dbReference>
<dbReference type="AlphaFoldDB" id="A0A336KBB5"/>
<evidence type="ECO:0000256" key="3">
    <source>
        <dbReference type="ARBA" id="ARBA00022679"/>
    </source>
</evidence>
<dbReference type="OMA" id="NPAKRTF"/>
<dbReference type="SUPFAM" id="SSF81799">
    <property type="entry name" value="Putative methyltransferase TM0872, insert domain"/>
    <property type="match status" value="1"/>
</dbReference>
<protein>
    <submittedName>
        <fullName evidence="5">CSON004485 protein</fullName>
    </submittedName>
</protein>
<dbReference type="EMBL" id="UFQS01000188">
    <property type="protein sequence ID" value="SSX00988.1"/>
    <property type="molecule type" value="Genomic_DNA"/>
</dbReference>
<evidence type="ECO:0000313" key="6">
    <source>
        <dbReference type="EMBL" id="SSX21368.1"/>
    </source>
</evidence>
<keyword evidence="3" id="KW-0808">Transferase</keyword>
<reference evidence="5" key="1">
    <citation type="submission" date="2018-04" db="EMBL/GenBank/DDBJ databases">
        <authorList>
            <person name="Go L.Y."/>
            <person name="Mitchell J.A."/>
        </authorList>
    </citation>
    <scope>NUCLEOTIDE SEQUENCE</scope>
    <source>
        <tissue evidence="5">Whole organism</tissue>
    </source>
</reference>
<dbReference type="Pfam" id="PF01795">
    <property type="entry name" value="Methyltransf_5"/>
    <property type="match status" value="1"/>
</dbReference>
<dbReference type="GO" id="GO:0070475">
    <property type="term" value="P:rRNA base methylation"/>
    <property type="evidence" value="ECO:0007669"/>
    <property type="project" value="TreeGrafter"/>
</dbReference>
<keyword evidence="2" id="KW-0489">Methyltransferase</keyword>
<dbReference type="Gene3D" id="3.40.50.150">
    <property type="entry name" value="Vaccinia Virus protein VP39"/>
    <property type="match status" value="1"/>
</dbReference>
<proteinExistence type="inferred from homology"/>
<reference evidence="6" key="2">
    <citation type="submission" date="2018-07" db="EMBL/GenBank/DDBJ databases">
        <authorList>
            <person name="Quirk P.G."/>
            <person name="Krulwich T.A."/>
        </authorList>
    </citation>
    <scope>NUCLEOTIDE SEQUENCE</scope>
</reference>
<gene>
    <name evidence="5" type="primary">CSON004485</name>
</gene>
<comment type="similarity">
    <text evidence="1">Belongs to the methyltransferase superfamily. RsmH family.</text>
</comment>